<protein>
    <submittedName>
        <fullName evidence="2">Unnamed protein product</fullName>
    </submittedName>
</protein>
<accession>A0A9W6X9W8</accession>
<name>A0A9W6X9W8_9STRA</name>
<sequence>MKVDSLISNSWRVVLAPLWVLNAVYYGSLLFSLVFADGKKYGFVKKLLLLVAQVFIALKLDEVVDWSLVVVLAPYFTYEVLNLLETVTAGVLGHQMLVNDSVGASFSETASIEEERHMLVKAVVRKTVMTLLRITQALLVGMKADGSLDGTNWWRVMTPVWILVVYLCWYPVKKYMNSTSAHRLMDAVFTAGIILVLVAPFFLLADRLEGKKMPLFDIFMPWMLLVRV</sequence>
<dbReference type="Pfam" id="PF10269">
    <property type="entry name" value="Tmemb_185A"/>
    <property type="match status" value="1"/>
</dbReference>
<comment type="caution">
    <text evidence="2">The sequence shown here is derived from an EMBL/GenBank/DDBJ whole genome shotgun (WGS) entry which is preliminary data.</text>
</comment>
<feature type="transmembrane region" description="Helical" evidence="1">
    <location>
        <begin position="153"/>
        <end position="172"/>
    </location>
</feature>
<evidence type="ECO:0000313" key="2">
    <source>
        <dbReference type="EMBL" id="GMF34299.1"/>
    </source>
</evidence>
<dbReference type="PANTHER" id="PTHR13568">
    <property type="entry name" value="FAM11A, B PROTEIN"/>
    <property type="match status" value="1"/>
</dbReference>
<feature type="transmembrane region" description="Helical" evidence="1">
    <location>
        <begin position="14"/>
        <end position="35"/>
    </location>
</feature>
<dbReference type="PANTHER" id="PTHR13568:SF9">
    <property type="entry name" value="TRANSMEMBRANE PROTEIN 203"/>
    <property type="match status" value="1"/>
</dbReference>
<evidence type="ECO:0000256" key="1">
    <source>
        <dbReference type="SAM" id="Phobius"/>
    </source>
</evidence>
<dbReference type="Proteomes" id="UP001165121">
    <property type="component" value="Unassembled WGS sequence"/>
</dbReference>
<dbReference type="OrthoDB" id="72976at2759"/>
<dbReference type="InterPro" id="IPR019396">
    <property type="entry name" value="TM_Fragile-X-F-assoc"/>
</dbReference>
<evidence type="ECO:0000313" key="3">
    <source>
        <dbReference type="Proteomes" id="UP001165121"/>
    </source>
</evidence>
<keyword evidence="3" id="KW-1185">Reference proteome</keyword>
<dbReference type="EMBL" id="BSXT01000802">
    <property type="protein sequence ID" value="GMF34299.1"/>
    <property type="molecule type" value="Genomic_DNA"/>
</dbReference>
<keyword evidence="1" id="KW-0812">Transmembrane</keyword>
<keyword evidence="1" id="KW-1133">Transmembrane helix</keyword>
<keyword evidence="1" id="KW-0472">Membrane</keyword>
<proteinExistence type="predicted"/>
<feature type="transmembrane region" description="Helical" evidence="1">
    <location>
        <begin position="184"/>
        <end position="205"/>
    </location>
</feature>
<reference evidence="2" key="1">
    <citation type="submission" date="2023-04" db="EMBL/GenBank/DDBJ databases">
        <title>Phytophthora fragariaefolia NBRC 109709.</title>
        <authorList>
            <person name="Ichikawa N."/>
            <person name="Sato H."/>
            <person name="Tonouchi N."/>
        </authorList>
    </citation>
    <scope>NUCLEOTIDE SEQUENCE</scope>
    <source>
        <strain evidence="2">NBRC 109709</strain>
    </source>
</reference>
<gene>
    <name evidence="2" type="ORF">Pfra01_000878100</name>
</gene>
<dbReference type="AlphaFoldDB" id="A0A9W6X9W8"/>
<organism evidence="2 3">
    <name type="scientific">Phytophthora fragariaefolia</name>
    <dbReference type="NCBI Taxonomy" id="1490495"/>
    <lineage>
        <taxon>Eukaryota</taxon>
        <taxon>Sar</taxon>
        <taxon>Stramenopiles</taxon>
        <taxon>Oomycota</taxon>
        <taxon>Peronosporomycetes</taxon>
        <taxon>Peronosporales</taxon>
        <taxon>Peronosporaceae</taxon>
        <taxon>Phytophthora</taxon>
    </lineage>
</organism>